<dbReference type="RefSeq" id="WP_241914832.1">
    <property type="nucleotide sequence ID" value="NZ_CP093326.1"/>
</dbReference>
<keyword evidence="3" id="KW-1185">Reference proteome</keyword>
<feature type="domain" description="YdhG-like" evidence="1">
    <location>
        <begin position="19"/>
        <end position="111"/>
    </location>
</feature>
<dbReference type="SUPFAM" id="SSF159888">
    <property type="entry name" value="YdhG-like"/>
    <property type="match status" value="1"/>
</dbReference>
<accession>A0ABY3W9F4</accession>
<sequence>MDKPKTVDEHLATFPEDARQLLDELRALSRRQVPEAAEALKWGSPAYSLDGTIMFVFAGYRQHANFVFTPSTRAVFDDELTDYRTGKGSVQLPYGQPVPAELLKRMIAHRIREFREDGVLWM</sequence>
<dbReference type="Pfam" id="PF08818">
    <property type="entry name" value="DUF1801"/>
    <property type="match status" value="1"/>
</dbReference>
<dbReference type="InterPro" id="IPR014922">
    <property type="entry name" value="YdhG-like"/>
</dbReference>
<evidence type="ECO:0000313" key="3">
    <source>
        <dbReference type="Proteomes" id="UP000829069"/>
    </source>
</evidence>
<dbReference type="EMBL" id="CP093326">
    <property type="protein sequence ID" value="UNK46960.1"/>
    <property type="molecule type" value="Genomic_DNA"/>
</dbReference>
<reference evidence="2 3" key="1">
    <citation type="submission" date="2022-03" db="EMBL/GenBank/DDBJ databases">
        <title>Isotopic signatures of nitrous oxide derived from detoxification processes.</title>
        <authorList>
            <person name="Behrendt U."/>
            <person name="Buchen C."/>
            <person name="Well R."/>
            <person name="Ulrich A."/>
            <person name="Rohe L."/>
            <person name="Kolb S."/>
            <person name="Schloter M."/>
            <person name="Horn M.A."/>
            <person name="Augustin J."/>
        </authorList>
    </citation>
    <scope>NUCLEOTIDE SEQUENCE [LARGE SCALE GENOMIC DNA]</scope>
    <source>
        <strain evidence="2 3">S4-C24</strain>
    </source>
</reference>
<name>A0ABY3W9F4_9MICC</name>
<dbReference type="Gene3D" id="3.90.1150.200">
    <property type="match status" value="1"/>
</dbReference>
<evidence type="ECO:0000259" key="1">
    <source>
        <dbReference type="Pfam" id="PF08818"/>
    </source>
</evidence>
<evidence type="ECO:0000313" key="2">
    <source>
        <dbReference type="EMBL" id="UNK46960.1"/>
    </source>
</evidence>
<dbReference type="Proteomes" id="UP000829069">
    <property type="component" value="Chromosome"/>
</dbReference>
<protein>
    <submittedName>
        <fullName evidence="2">DUF1801 domain-containing protein</fullName>
    </submittedName>
</protein>
<proteinExistence type="predicted"/>
<gene>
    <name evidence="2" type="ORF">MNQ99_06300</name>
</gene>
<organism evidence="2 3">
    <name type="scientific">Arthrobacter sulfonylureivorans</name>
    <dbReference type="NCBI Taxonomy" id="2486855"/>
    <lineage>
        <taxon>Bacteria</taxon>
        <taxon>Bacillati</taxon>
        <taxon>Actinomycetota</taxon>
        <taxon>Actinomycetes</taxon>
        <taxon>Micrococcales</taxon>
        <taxon>Micrococcaceae</taxon>
        <taxon>Arthrobacter</taxon>
    </lineage>
</organism>